<evidence type="ECO:0000313" key="1">
    <source>
        <dbReference type="EMBL" id="CAH3013602.1"/>
    </source>
</evidence>
<dbReference type="EMBL" id="CALNXI010000001">
    <property type="protein sequence ID" value="CAH3013602.1"/>
    <property type="molecule type" value="Genomic_DNA"/>
</dbReference>
<name>A0ABN8LDU9_9CNID</name>
<dbReference type="Proteomes" id="UP001159427">
    <property type="component" value="Unassembled WGS sequence"/>
</dbReference>
<reference evidence="1 2" key="1">
    <citation type="submission" date="2022-05" db="EMBL/GenBank/DDBJ databases">
        <authorList>
            <consortium name="Genoscope - CEA"/>
            <person name="William W."/>
        </authorList>
    </citation>
    <scope>NUCLEOTIDE SEQUENCE [LARGE SCALE GENOMIC DNA]</scope>
</reference>
<comment type="caution">
    <text evidence="1">The sequence shown here is derived from an EMBL/GenBank/DDBJ whole genome shotgun (WGS) entry which is preliminary data.</text>
</comment>
<accession>A0ABN8LDU9</accession>
<organism evidence="1 2">
    <name type="scientific">Porites evermanni</name>
    <dbReference type="NCBI Taxonomy" id="104178"/>
    <lineage>
        <taxon>Eukaryota</taxon>
        <taxon>Metazoa</taxon>
        <taxon>Cnidaria</taxon>
        <taxon>Anthozoa</taxon>
        <taxon>Hexacorallia</taxon>
        <taxon>Scleractinia</taxon>
        <taxon>Fungiina</taxon>
        <taxon>Poritidae</taxon>
        <taxon>Porites</taxon>
    </lineage>
</organism>
<proteinExistence type="predicted"/>
<sequence>MAPRETENNAYAKFGVTNKEHYGMLWYFSGAVLREQCESACFLCPLQCKTAREKRGSNLSSDGVFGEHLLKGKGKGEGDLQNKIFDII</sequence>
<evidence type="ECO:0000313" key="2">
    <source>
        <dbReference type="Proteomes" id="UP001159427"/>
    </source>
</evidence>
<protein>
    <submittedName>
        <fullName evidence="1">Uncharacterized protein</fullName>
    </submittedName>
</protein>
<gene>
    <name evidence="1" type="ORF">PEVE_00000029</name>
</gene>
<keyword evidence="2" id="KW-1185">Reference proteome</keyword>